<dbReference type="AlphaFoldDB" id="A0AA44CA02"/>
<dbReference type="EMBL" id="JAAPAP010000023">
    <property type="protein sequence ID" value="NHN79597.1"/>
    <property type="molecule type" value="Genomic_DNA"/>
</dbReference>
<dbReference type="Proteomes" id="UP000736384">
    <property type="component" value="Unassembled WGS sequence"/>
</dbReference>
<reference evidence="1" key="1">
    <citation type="submission" date="2020-03" db="EMBL/GenBank/DDBJ databases">
        <title>Genome assembly of Azotobacter chroococcum W5.</title>
        <authorList>
            <person name="Kannepalli A."/>
        </authorList>
    </citation>
    <scope>NUCLEOTIDE SEQUENCE</scope>
    <source>
        <strain evidence="1">W5</strain>
    </source>
</reference>
<evidence type="ECO:0000313" key="1">
    <source>
        <dbReference type="EMBL" id="NHN79597.1"/>
    </source>
</evidence>
<comment type="caution">
    <text evidence="1">The sequence shown here is derived from an EMBL/GenBank/DDBJ whole genome shotgun (WGS) entry which is preliminary data.</text>
</comment>
<name>A0AA44CA02_9GAMM</name>
<proteinExistence type="predicted"/>
<evidence type="ECO:0000313" key="2">
    <source>
        <dbReference type="Proteomes" id="UP000736384"/>
    </source>
</evidence>
<evidence type="ECO:0008006" key="3">
    <source>
        <dbReference type="Google" id="ProtNLM"/>
    </source>
</evidence>
<accession>A0AA44CA02</accession>
<gene>
    <name evidence="1" type="ORF">HA520_20345</name>
</gene>
<sequence length="146" mass="16168">MNTPTTQPYAWLGAAGLYRTQREGVANGEQQLTPLYLHPATATQASADVLAERIRQIEQEQWCPEHDDQYTRGELATAAAAYATSSHWHAIGHKSGIPPARWPWDQSGWKPTTPRRDLVKAGALILAEIERLDRIEAKEGSPCVTP</sequence>
<protein>
    <recommendedName>
        <fullName evidence="3">Phage protein</fullName>
    </recommendedName>
</protein>
<dbReference type="RefSeq" id="WP_165894002.1">
    <property type="nucleotide sequence ID" value="NZ_JAAPAP010000023.1"/>
</dbReference>
<organism evidence="1 2">
    <name type="scientific">Azotobacter chroococcum</name>
    <dbReference type="NCBI Taxonomy" id="353"/>
    <lineage>
        <taxon>Bacteria</taxon>
        <taxon>Pseudomonadati</taxon>
        <taxon>Pseudomonadota</taxon>
        <taxon>Gammaproteobacteria</taxon>
        <taxon>Pseudomonadales</taxon>
        <taxon>Pseudomonadaceae</taxon>
        <taxon>Azotobacter</taxon>
    </lineage>
</organism>